<reference evidence="2" key="1">
    <citation type="submission" date="2023-07" db="EMBL/GenBank/DDBJ databases">
        <title>Chromosome-level Genome Assembly of Striped Snakehead (Channa striata).</title>
        <authorList>
            <person name="Liu H."/>
        </authorList>
    </citation>
    <scope>NUCLEOTIDE SEQUENCE</scope>
    <source>
        <strain evidence="2">Gz</strain>
        <tissue evidence="2">Muscle</tissue>
    </source>
</reference>
<feature type="region of interest" description="Disordered" evidence="1">
    <location>
        <begin position="64"/>
        <end position="84"/>
    </location>
</feature>
<organism evidence="2 3">
    <name type="scientific">Channa striata</name>
    <name type="common">Snakehead murrel</name>
    <name type="synonym">Ophicephalus striatus</name>
    <dbReference type="NCBI Taxonomy" id="64152"/>
    <lineage>
        <taxon>Eukaryota</taxon>
        <taxon>Metazoa</taxon>
        <taxon>Chordata</taxon>
        <taxon>Craniata</taxon>
        <taxon>Vertebrata</taxon>
        <taxon>Euteleostomi</taxon>
        <taxon>Actinopterygii</taxon>
        <taxon>Neopterygii</taxon>
        <taxon>Teleostei</taxon>
        <taxon>Neoteleostei</taxon>
        <taxon>Acanthomorphata</taxon>
        <taxon>Anabantaria</taxon>
        <taxon>Anabantiformes</taxon>
        <taxon>Channoidei</taxon>
        <taxon>Channidae</taxon>
        <taxon>Channa</taxon>
    </lineage>
</organism>
<keyword evidence="3" id="KW-1185">Reference proteome</keyword>
<evidence type="ECO:0000313" key="2">
    <source>
        <dbReference type="EMBL" id="KAK2819214.1"/>
    </source>
</evidence>
<dbReference type="EMBL" id="JAUPFM010000020">
    <property type="protein sequence ID" value="KAK2819214.1"/>
    <property type="molecule type" value="Genomic_DNA"/>
</dbReference>
<accession>A0AA88IUB9</accession>
<dbReference type="Proteomes" id="UP001187415">
    <property type="component" value="Unassembled WGS sequence"/>
</dbReference>
<comment type="caution">
    <text evidence="2">The sequence shown here is derived from an EMBL/GenBank/DDBJ whole genome shotgun (WGS) entry which is preliminary data.</text>
</comment>
<proteinExistence type="predicted"/>
<evidence type="ECO:0000256" key="1">
    <source>
        <dbReference type="SAM" id="MobiDB-lite"/>
    </source>
</evidence>
<protein>
    <submittedName>
        <fullName evidence="2">Uncharacterized protein</fullName>
    </submittedName>
</protein>
<sequence>MKGEVIILTPVCQSYDGESMMCWCSLLDTANKCSKRENQVLHRANTQAGAAISESALVYGGRKFPQEEPQHKPPVHGRDGEAARTEESSATSCFITPLLFTKMKQLCSHLCSGREDFWSGSLFRMSCIVFGEAQAHRRRSHECKRSTQSCEGASGWWEFGHRWPLTSPCLSDQEH</sequence>
<name>A0AA88IUB9_CHASR</name>
<dbReference type="AlphaFoldDB" id="A0AA88IUB9"/>
<gene>
    <name evidence="2" type="ORF">Q5P01_024775</name>
</gene>
<evidence type="ECO:0000313" key="3">
    <source>
        <dbReference type="Proteomes" id="UP001187415"/>
    </source>
</evidence>